<dbReference type="AlphaFoldDB" id="A0A8K0E526"/>
<comment type="caution">
    <text evidence="1">The sequence shown here is derived from an EMBL/GenBank/DDBJ whole genome shotgun (WGS) entry which is preliminary data.</text>
</comment>
<sequence>MAEASRKMSGGRRSCWRRYMEVSGGRKMLEGRTKLAEGCRKLAEGHIKILEGRNKVLESRRRCVSTWEVVEAYEVGGV</sequence>
<gene>
    <name evidence="1" type="ORF">FNV43_RR18700</name>
</gene>
<accession>A0A8K0E526</accession>
<reference evidence="1" key="1">
    <citation type="submission" date="2020-03" db="EMBL/GenBank/DDBJ databases">
        <title>A high-quality chromosome-level genome assembly of a woody plant with both climbing and erect habits, Rhamnella rubrinervis.</title>
        <authorList>
            <person name="Lu Z."/>
            <person name="Yang Y."/>
            <person name="Zhu X."/>
            <person name="Sun Y."/>
        </authorList>
    </citation>
    <scope>NUCLEOTIDE SEQUENCE</scope>
    <source>
        <strain evidence="1">BYM</strain>
        <tissue evidence="1">Leaf</tissue>
    </source>
</reference>
<evidence type="ECO:0000313" key="2">
    <source>
        <dbReference type="Proteomes" id="UP000796880"/>
    </source>
</evidence>
<dbReference type="Proteomes" id="UP000796880">
    <property type="component" value="Unassembled WGS sequence"/>
</dbReference>
<keyword evidence="2" id="KW-1185">Reference proteome</keyword>
<dbReference type="EMBL" id="VOIH02000008">
    <property type="protein sequence ID" value="KAF3440416.1"/>
    <property type="molecule type" value="Genomic_DNA"/>
</dbReference>
<evidence type="ECO:0000313" key="1">
    <source>
        <dbReference type="EMBL" id="KAF3440416.1"/>
    </source>
</evidence>
<proteinExistence type="predicted"/>
<organism evidence="1 2">
    <name type="scientific">Rhamnella rubrinervis</name>
    <dbReference type="NCBI Taxonomy" id="2594499"/>
    <lineage>
        <taxon>Eukaryota</taxon>
        <taxon>Viridiplantae</taxon>
        <taxon>Streptophyta</taxon>
        <taxon>Embryophyta</taxon>
        <taxon>Tracheophyta</taxon>
        <taxon>Spermatophyta</taxon>
        <taxon>Magnoliopsida</taxon>
        <taxon>eudicotyledons</taxon>
        <taxon>Gunneridae</taxon>
        <taxon>Pentapetalae</taxon>
        <taxon>rosids</taxon>
        <taxon>fabids</taxon>
        <taxon>Rosales</taxon>
        <taxon>Rhamnaceae</taxon>
        <taxon>rhamnoid group</taxon>
        <taxon>Rhamneae</taxon>
        <taxon>Rhamnella</taxon>
    </lineage>
</organism>
<protein>
    <submittedName>
        <fullName evidence="1">Uncharacterized protein</fullName>
    </submittedName>
</protein>
<name>A0A8K0E526_9ROSA</name>